<proteinExistence type="predicted"/>
<dbReference type="AlphaFoldDB" id="A0A347WLX7"/>
<dbReference type="PANTHER" id="PTHR43527">
    <property type="entry name" value="4-DIPHOSPHOCYTIDYL-2-C-METHYL-D-ERYTHRITOL KINASE, CHLOROPLASTIC"/>
    <property type="match status" value="1"/>
</dbReference>
<evidence type="ECO:0000256" key="2">
    <source>
        <dbReference type="ARBA" id="ARBA00022741"/>
    </source>
</evidence>
<reference evidence="6 7" key="1">
    <citation type="submission" date="2017-09" db="EMBL/GenBank/DDBJ databases">
        <title>Complete genome sequence of Oxytococcus suis strain ZY16052.</title>
        <authorList>
            <person name="Li F."/>
        </authorList>
    </citation>
    <scope>NUCLEOTIDE SEQUENCE [LARGE SCALE GENOMIC DNA]</scope>
    <source>
        <strain evidence="6 7">ZY16052</strain>
    </source>
</reference>
<keyword evidence="3" id="KW-0418">Kinase</keyword>
<keyword evidence="2" id="KW-0547">Nucleotide-binding</keyword>
<dbReference type="KEGG" id="abae:CL176_08765"/>
<dbReference type="OrthoDB" id="4548147at2"/>
<evidence type="ECO:0000256" key="3">
    <source>
        <dbReference type="ARBA" id="ARBA00022777"/>
    </source>
</evidence>
<dbReference type="Pfam" id="PF00288">
    <property type="entry name" value="GHMP_kinases_N"/>
    <property type="match status" value="1"/>
</dbReference>
<dbReference type="SUPFAM" id="SSF54211">
    <property type="entry name" value="Ribosomal protein S5 domain 2-like"/>
    <property type="match status" value="1"/>
</dbReference>
<organism evidence="6 7">
    <name type="scientific">Suicoccus acidiformans</name>
    <dbReference type="NCBI Taxonomy" id="2036206"/>
    <lineage>
        <taxon>Bacteria</taxon>
        <taxon>Bacillati</taxon>
        <taxon>Bacillota</taxon>
        <taxon>Bacilli</taxon>
        <taxon>Lactobacillales</taxon>
        <taxon>Aerococcaceae</taxon>
        <taxon>Suicoccus</taxon>
    </lineage>
</organism>
<name>A0A347WLX7_9LACT</name>
<sequence length="290" mass="32551">MQGEILSVKVPAHCGELVEGNDGAHHFLASYGVDLYSQVSIQQGQTKQQLNGDKSRTLLASMEEQYGISCEGLSLSMMSEIPVGKGMASSSADLSGLIVALNEWFQLNLSREEMFKILTEIEPSDSNLLAPLTLIDFMQGDILGQFLAVSEMDLLILLLDEEIDTYQFYQKNQYKDFITYQTLLSDFINACQSQNISRIAELAYQSAWLSGVKYPYLESFYKLRKHTGFFGLNIAHSGTTLSLWYDGEILPRENLEALVNDIDRDHLYGCVMPQRITNTGIQIEWGNNNA</sequence>
<dbReference type="InterPro" id="IPR006204">
    <property type="entry name" value="GHMP_kinase_N_dom"/>
</dbReference>
<keyword evidence="7" id="KW-1185">Reference proteome</keyword>
<dbReference type="InterPro" id="IPR020568">
    <property type="entry name" value="Ribosomal_Su5_D2-typ_SF"/>
</dbReference>
<keyword evidence="1" id="KW-0808">Transferase</keyword>
<dbReference type="GO" id="GO:0016301">
    <property type="term" value="F:kinase activity"/>
    <property type="evidence" value="ECO:0007669"/>
    <property type="project" value="UniProtKB-KW"/>
</dbReference>
<evidence type="ECO:0000313" key="7">
    <source>
        <dbReference type="Proteomes" id="UP000263232"/>
    </source>
</evidence>
<evidence type="ECO:0000259" key="5">
    <source>
        <dbReference type="Pfam" id="PF00288"/>
    </source>
</evidence>
<dbReference type="Gene3D" id="3.30.230.10">
    <property type="match status" value="1"/>
</dbReference>
<keyword evidence="4" id="KW-0067">ATP-binding</keyword>
<evidence type="ECO:0000256" key="4">
    <source>
        <dbReference type="ARBA" id="ARBA00022840"/>
    </source>
</evidence>
<evidence type="ECO:0000256" key="1">
    <source>
        <dbReference type="ARBA" id="ARBA00022679"/>
    </source>
</evidence>
<gene>
    <name evidence="6" type="ORF">CL176_08765</name>
</gene>
<accession>A0A347WLX7</accession>
<dbReference type="PANTHER" id="PTHR43527:SF1">
    <property type="entry name" value="L-THREONINE KINASE"/>
    <property type="match status" value="1"/>
</dbReference>
<dbReference type="InterPro" id="IPR014721">
    <property type="entry name" value="Ribsml_uS5_D2-typ_fold_subgr"/>
</dbReference>
<feature type="domain" description="GHMP kinase N-terminal" evidence="5">
    <location>
        <begin position="61"/>
        <end position="122"/>
    </location>
</feature>
<dbReference type="EMBL" id="CP023434">
    <property type="protein sequence ID" value="AXY26084.1"/>
    <property type="molecule type" value="Genomic_DNA"/>
</dbReference>
<evidence type="ECO:0000313" key="6">
    <source>
        <dbReference type="EMBL" id="AXY26084.1"/>
    </source>
</evidence>
<protein>
    <recommendedName>
        <fullName evidence="5">GHMP kinase N-terminal domain-containing protein</fullName>
    </recommendedName>
</protein>
<dbReference type="RefSeq" id="WP_118990981.1">
    <property type="nucleotide sequence ID" value="NZ_CP023434.1"/>
</dbReference>
<dbReference type="GO" id="GO:0005524">
    <property type="term" value="F:ATP binding"/>
    <property type="evidence" value="ECO:0007669"/>
    <property type="project" value="UniProtKB-KW"/>
</dbReference>
<dbReference type="Proteomes" id="UP000263232">
    <property type="component" value="Chromosome"/>
</dbReference>